<comment type="caution">
    <text evidence="3">The sequence shown here is derived from an EMBL/GenBank/DDBJ whole genome shotgun (WGS) entry which is preliminary data.</text>
</comment>
<keyword evidence="1" id="KW-0732">Signal</keyword>
<dbReference type="InterPro" id="IPR040256">
    <property type="entry name" value="At4g02000-like"/>
</dbReference>
<feature type="signal peptide" evidence="1">
    <location>
        <begin position="1"/>
        <end position="19"/>
    </location>
</feature>
<dbReference type="PANTHER" id="PTHR31286:SF99">
    <property type="entry name" value="DUF4283 DOMAIN-CONTAINING PROTEIN"/>
    <property type="match status" value="1"/>
</dbReference>
<dbReference type="Pfam" id="PF14111">
    <property type="entry name" value="DUF4283"/>
    <property type="match status" value="1"/>
</dbReference>
<reference evidence="3 4" key="1">
    <citation type="submission" date="2024-01" db="EMBL/GenBank/DDBJ databases">
        <title>A telomere-to-telomere, gap-free genome of sweet tea (Lithocarpus litseifolius).</title>
        <authorList>
            <person name="Zhou J."/>
        </authorList>
    </citation>
    <scope>NUCLEOTIDE SEQUENCE [LARGE SCALE GENOMIC DNA]</scope>
    <source>
        <strain evidence="3">Zhou-2022a</strain>
        <tissue evidence="3">Leaf</tissue>
    </source>
</reference>
<protein>
    <recommendedName>
        <fullName evidence="2">DUF4283 domain-containing protein</fullName>
    </recommendedName>
</protein>
<dbReference type="InterPro" id="IPR025558">
    <property type="entry name" value="DUF4283"/>
</dbReference>
<dbReference type="Proteomes" id="UP001459277">
    <property type="component" value="Unassembled WGS sequence"/>
</dbReference>
<dbReference type="EMBL" id="JAZDWU010000007">
    <property type="protein sequence ID" value="KAK9997652.1"/>
    <property type="molecule type" value="Genomic_DNA"/>
</dbReference>
<name>A0AAW2CJS0_9ROSI</name>
<evidence type="ECO:0000313" key="3">
    <source>
        <dbReference type="EMBL" id="KAK9997652.1"/>
    </source>
</evidence>
<dbReference type="AlphaFoldDB" id="A0AAW2CJS0"/>
<evidence type="ECO:0000259" key="2">
    <source>
        <dbReference type="Pfam" id="PF14111"/>
    </source>
</evidence>
<organism evidence="3 4">
    <name type="scientific">Lithocarpus litseifolius</name>
    <dbReference type="NCBI Taxonomy" id="425828"/>
    <lineage>
        <taxon>Eukaryota</taxon>
        <taxon>Viridiplantae</taxon>
        <taxon>Streptophyta</taxon>
        <taxon>Embryophyta</taxon>
        <taxon>Tracheophyta</taxon>
        <taxon>Spermatophyta</taxon>
        <taxon>Magnoliopsida</taxon>
        <taxon>eudicotyledons</taxon>
        <taxon>Gunneridae</taxon>
        <taxon>Pentapetalae</taxon>
        <taxon>rosids</taxon>
        <taxon>fabids</taxon>
        <taxon>Fagales</taxon>
        <taxon>Fagaceae</taxon>
        <taxon>Lithocarpus</taxon>
    </lineage>
</organism>
<keyword evidence="4" id="KW-1185">Reference proteome</keyword>
<gene>
    <name evidence="3" type="ORF">SO802_022338</name>
</gene>
<evidence type="ECO:0000256" key="1">
    <source>
        <dbReference type="SAM" id="SignalP"/>
    </source>
</evidence>
<feature type="domain" description="DUF4283" evidence="2">
    <location>
        <begin position="159"/>
        <end position="240"/>
    </location>
</feature>
<evidence type="ECO:0000313" key="4">
    <source>
        <dbReference type="Proteomes" id="UP001459277"/>
    </source>
</evidence>
<proteinExistence type="predicted"/>
<sequence length="315" mass="35019">MFGCGACSLFLVMFGLGECFLCSIVVGGVDRKLDGSNGGGWLRKSDVEKVAMMERSLSREGKAELVQSKKKVKDVSQAGFCEGHSSGPTSPNLDEGLWNPIASFRDKLVGEIPGAFSQAFCFEDGMDDDAELDGEVEMLWQGLLLVKPSREFKQKIRKTWARAFIMKIYGRNVGLNFMQAKLLALWKPASRLDCMDLGHGFFLTRLSLGEDYENVLRKGPWFIGDHFLSVRPWELGFKPALASVSSIAVWVRLNELPIEYYNAEALQLIGKAISNVLRVDTFAASETRGRFAKICVQVDVEKPLATTIMIGRLEQ</sequence>
<feature type="chain" id="PRO_5043396791" description="DUF4283 domain-containing protein" evidence="1">
    <location>
        <begin position="20"/>
        <end position="315"/>
    </location>
</feature>
<accession>A0AAW2CJS0</accession>
<dbReference type="PANTHER" id="PTHR31286">
    <property type="entry name" value="GLYCINE-RICH CELL WALL STRUCTURAL PROTEIN 1.8-LIKE"/>
    <property type="match status" value="1"/>
</dbReference>